<dbReference type="AlphaFoldDB" id="A0A314Z914"/>
<accession>A0A314Z914</accession>
<sequence>MDVKPCWLPPSFGVHDGLLACVATGPMGVVSNPAVWGRVHMSLFNSLGDSLGHMIHGIGHSQKTFFHGSLSRSKGYSMEDSIDSVSAIPLFLSSVACVESAMYTFFLVLLTIHERESIGRAKNMLVLFSVRRLLAGREGWLTRGSGEICWTDTNALIGSSWLTERVLSIFQQN</sequence>
<gene>
    <name evidence="1" type="ORF">Pyn_37596</name>
</gene>
<keyword evidence="2" id="KW-1185">Reference proteome</keyword>
<name>A0A314Z914_PRUYE</name>
<dbReference type="Proteomes" id="UP000250321">
    <property type="component" value="Unassembled WGS sequence"/>
</dbReference>
<comment type="caution">
    <text evidence="1">The sequence shown here is derived from an EMBL/GenBank/DDBJ whole genome shotgun (WGS) entry which is preliminary data.</text>
</comment>
<dbReference type="EMBL" id="PJQY01001908">
    <property type="protein sequence ID" value="PQP98295.1"/>
    <property type="molecule type" value="Genomic_DNA"/>
</dbReference>
<proteinExistence type="predicted"/>
<evidence type="ECO:0000313" key="2">
    <source>
        <dbReference type="Proteomes" id="UP000250321"/>
    </source>
</evidence>
<organism evidence="1 2">
    <name type="scientific">Prunus yedoensis var. nudiflora</name>
    <dbReference type="NCBI Taxonomy" id="2094558"/>
    <lineage>
        <taxon>Eukaryota</taxon>
        <taxon>Viridiplantae</taxon>
        <taxon>Streptophyta</taxon>
        <taxon>Embryophyta</taxon>
        <taxon>Tracheophyta</taxon>
        <taxon>Spermatophyta</taxon>
        <taxon>Magnoliopsida</taxon>
        <taxon>eudicotyledons</taxon>
        <taxon>Gunneridae</taxon>
        <taxon>Pentapetalae</taxon>
        <taxon>rosids</taxon>
        <taxon>fabids</taxon>
        <taxon>Rosales</taxon>
        <taxon>Rosaceae</taxon>
        <taxon>Amygdaloideae</taxon>
        <taxon>Amygdaleae</taxon>
        <taxon>Prunus</taxon>
    </lineage>
</organism>
<reference evidence="1 2" key="1">
    <citation type="submission" date="2018-02" db="EMBL/GenBank/DDBJ databases">
        <title>Draft genome of wild Prunus yedoensis var. nudiflora.</title>
        <authorList>
            <person name="Baek S."/>
            <person name="Kim J.-H."/>
            <person name="Choi K."/>
            <person name="Kim G.-B."/>
            <person name="Cho A."/>
            <person name="Jang H."/>
            <person name="Shin C.-H."/>
            <person name="Yu H.-J."/>
            <person name="Mun J.-H."/>
        </authorList>
    </citation>
    <scope>NUCLEOTIDE SEQUENCE [LARGE SCALE GENOMIC DNA]</scope>
    <source>
        <strain evidence="2">cv. Jeju island</strain>
        <tissue evidence="1">Leaf</tissue>
    </source>
</reference>
<evidence type="ECO:0000313" key="1">
    <source>
        <dbReference type="EMBL" id="PQP98295.1"/>
    </source>
</evidence>
<protein>
    <submittedName>
        <fullName evidence="1">Uncharacterized protein</fullName>
    </submittedName>
</protein>